<gene>
    <name evidence="2" type="ORF">AGRA3207_005239</name>
</gene>
<dbReference type="Proteomes" id="UP001049518">
    <property type="component" value="Chromosome"/>
</dbReference>
<keyword evidence="3" id="KW-1185">Reference proteome</keyword>
<evidence type="ECO:0000256" key="1">
    <source>
        <dbReference type="SAM" id="Phobius"/>
    </source>
</evidence>
<feature type="transmembrane region" description="Helical" evidence="1">
    <location>
        <begin position="49"/>
        <end position="68"/>
    </location>
</feature>
<reference evidence="2" key="1">
    <citation type="submission" date="2020-07" db="EMBL/GenBank/DDBJ databases">
        <authorList>
            <person name="Tarantini F.S."/>
            <person name="Hong K.W."/>
            <person name="Chan K.G."/>
        </authorList>
    </citation>
    <scope>NUCLEOTIDE SEQUENCE</scope>
    <source>
        <strain evidence="2">32-07</strain>
    </source>
</reference>
<evidence type="ECO:0000313" key="3">
    <source>
        <dbReference type="Proteomes" id="UP001049518"/>
    </source>
</evidence>
<keyword evidence="1" id="KW-1133">Transmembrane helix</keyword>
<sequence>MVANLGKAEPPAARRGTRRRRRRESALVWWALFAAFGVAAWMLHSWRVALLGLVAWCLYQFVLVPTFCRVMTRQGYSCTERARGRLFACKQSHQRVKTDALWRMVGLRNPRGRKAREEHGDTGVVVFSPAVRGRLAPADRTLIMLAAVGTIVSLVGTVYGLG</sequence>
<accession>A0ABX8R0A0</accession>
<keyword evidence="1" id="KW-0812">Transmembrane</keyword>
<dbReference type="RefSeq" id="WP_231329691.1">
    <property type="nucleotide sequence ID" value="NZ_CP059572.1"/>
</dbReference>
<feature type="transmembrane region" description="Helical" evidence="1">
    <location>
        <begin position="142"/>
        <end position="161"/>
    </location>
</feature>
<name>A0ABX8R0A0_9ACTN</name>
<dbReference type="EMBL" id="CP059572">
    <property type="protein sequence ID" value="QXJ23996.1"/>
    <property type="molecule type" value="Genomic_DNA"/>
</dbReference>
<feature type="transmembrane region" description="Helical" evidence="1">
    <location>
        <begin position="26"/>
        <end position="43"/>
    </location>
</feature>
<protein>
    <submittedName>
        <fullName evidence="2">Uncharacterized protein</fullName>
    </submittedName>
</protein>
<evidence type="ECO:0000313" key="2">
    <source>
        <dbReference type="EMBL" id="QXJ23996.1"/>
    </source>
</evidence>
<keyword evidence="1" id="KW-0472">Membrane</keyword>
<organism evidence="2 3">
    <name type="scientific">Actinomadura graeca</name>
    <dbReference type="NCBI Taxonomy" id="2750812"/>
    <lineage>
        <taxon>Bacteria</taxon>
        <taxon>Bacillati</taxon>
        <taxon>Actinomycetota</taxon>
        <taxon>Actinomycetes</taxon>
        <taxon>Streptosporangiales</taxon>
        <taxon>Thermomonosporaceae</taxon>
        <taxon>Actinomadura</taxon>
    </lineage>
</organism>
<proteinExistence type="predicted"/>